<protein>
    <recommendedName>
        <fullName evidence="4">L,D-transpeptidase</fullName>
    </recommendedName>
</protein>
<dbReference type="InterPro" id="IPR005490">
    <property type="entry name" value="LD_TPept_cat_dom"/>
</dbReference>
<evidence type="ECO:0008006" key="4">
    <source>
        <dbReference type="Google" id="ProtNLM"/>
    </source>
</evidence>
<dbReference type="CDD" id="cd16913">
    <property type="entry name" value="YkuD_like"/>
    <property type="match status" value="1"/>
</dbReference>
<dbReference type="GO" id="GO:0016740">
    <property type="term" value="F:transferase activity"/>
    <property type="evidence" value="ECO:0007669"/>
    <property type="project" value="InterPro"/>
</dbReference>
<sequence length="193" mass="19864">MARKSGGSAGVVVTGLTVAALAVIGFFAYQASAAQDRAEKPSASHSASPSSSPGSSSGDKGHKKEKSTALPKNSGTGERIVYALAERRVWLVGEDGRAERTFAVVPSTVSPKPGSYKVTSRSAHVTGSDGVPIEHVVRFTTVDGVTIGFSAALDGSMPDPDASHRTGGVREKREDGAALWKHAPVGTPVVVVR</sequence>
<name>A0A4Y3QTP9_STRCI</name>
<evidence type="ECO:0000313" key="3">
    <source>
        <dbReference type="Proteomes" id="UP000319210"/>
    </source>
</evidence>
<keyword evidence="3" id="KW-1185">Reference proteome</keyword>
<evidence type="ECO:0000313" key="2">
    <source>
        <dbReference type="EMBL" id="GEB48784.1"/>
    </source>
</evidence>
<feature type="region of interest" description="Disordered" evidence="1">
    <location>
        <begin position="37"/>
        <end position="74"/>
    </location>
</feature>
<organism evidence="2 3">
    <name type="scientific">Streptomyces cacaoi</name>
    <dbReference type="NCBI Taxonomy" id="1898"/>
    <lineage>
        <taxon>Bacteria</taxon>
        <taxon>Bacillati</taxon>
        <taxon>Actinomycetota</taxon>
        <taxon>Actinomycetes</taxon>
        <taxon>Kitasatosporales</taxon>
        <taxon>Streptomycetaceae</taxon>
        <taxon>Streptomyces</taxon>
    </lineage>
</organism>
<evidence type="ECO:0000256" key="1">
    <source>
        <dbReference type="SAM" id="MobiDB-lite"/>
    </source>
</evidence>
<feature type="compositionally biased region" description="Low complexity" evidence="1">
    <location>
        <begin position="43"/>
        <end position="58"/>
    </location>
</feature>
<accession>A0A4Y3QTP9</accession>
<dbReference type="OrthoDB" id="5242394at2"/>
<gene>
    <name evidence="2" type="ORF">SCA03_13350</name>
</gene>
<dbReference type="EMBL" id="BJMM01000004">
    <property type="protein sequence ID" value="GEB48784.1"/>
    <property type="molecule type" value="Genomic_DNA"/>
</dbReference>
<reference evidence="2 3" key="1">
    <citation type="submission" date="2019-06" db="EMBL/GenBank/DDBJ databases">
        <title>Whole genome shotgun sequence of Streptomyces cacaoi subsp. cacaoi NBRC 12748.</title>
        <authorList>
            <person name="Hosoyama A."/>
            <person name="Uohara A."/>
            <person name="Ohji S."/>
            <person name="Ichikawa N."/>
        </authorList>
    </citation>
    <scope>NUCLEOTIDE SEQUENCE [LARGE SCALE GENOMIC DNA]</scope>
    <source>
        <strain evidence="2 3">NBRC 12748</strain>
    </source>
</reference>
<dbReference type="RefSeq" id="WP_030884016.1">
    <property type="nucleotide sequence ID" value="NZ_BJMM01000004.1"/>
</dbReference>
<dbReference type="AlphaFoldDB" id="A0A4Y3QTP9"/>
<dbReference type="Proteomes" id="UP000319210">
    <property type="component" value="Unassembled WGS sequence"/>
</dbReference>
<comment type="caution">
    <text evidence="2">The sequence shown here is derived from an EMBL/GenBank/DDBJ whole genome shotgun (WGS) entry which is preliminary data.</text>
</comment>
<proteinExistence type="predicted"/>